<comment type="caution">
    <text evidence="2">The sequence shown here is derived from an EMBL/GenBank/DDBJ whole genome shotgun (WGS) entry which is preliminary data.</text>
</comment>
<protein>
    <submittedName>
        <fullName evidence="2">Uncharacterized protein</fullName>
    </submittedName>
</protein>
<keyword evidence="1" id="KW-0812">Transmembrane</keyword>
<evidence type="ECO:0000313" key="2">
    <source>
        <dbReference type="EMBL" id="MDH7451556.1"/>
    </source>
</evidence>
<dbReference type="RefSeq" id="WP_280940763.1">
    <property type="nucleotide sequence ID" value="NZ_JARYGX010000003.1"/>
</dbReference>
<evidence type="ECO:0000256" key="1">
    <source>
        <dbReference type="SAM" id="Phobius"/>
    </source>
</evidence>
<reference evidence="2" key="1">
    <citation type="journal article" date="2007" name="Int. J. Syst. Evol. Microbiol.">
        <title>Luteimonas composti sp. nov., a moderately thermophilic bacterium isolated from food waste.</title>
        <authorList>
            <person name="Young C.C."/>
            <person name="Kampfer P."/>
            <person name="Chen W.M."/>
            <person name="Yen W.S."/>
            <person name="Arun A.B."/>
            <person name="Lai W.A."/>
            <person name="Shen F.T."/>
            <person name="Rekha P.D."/>
            <person name="Lin K.Y."/>
            <person name="Chou J.H."/>
        </authorList>
    </citation>
    <scope>NUCLEOTIDE SEQUENCE</scope>
    <source>
        <strain evidence="2">CC-YY355</strain>
    </source>
</reference>
<accession>A0ABT6MLP4</accession>
<evidence type="ECO:0000313" key="3">
    <source>
        <dbReference type="Proteomes" id="UP001160550"/>
    </source>
</evidence>
<gene>
    <name evidence="2" type="ORF">QF205_00475</name>
</gene>
<sequence>MVRSTLAVLLGLLVALATMLLLEYIGMSLFPLPPGVTLETEEDLARIVASASPAKQAWVLMGWTLAALAGGWTATRAGRRRTGEALAVGALIVAGVLANVAMLPHPAWMTALGVLLPLPAAWSGARLARPRAAPPTP</sequence>
<keyword evidence="1" id="KW-1133">Transmembrane helix</keyword>
<keyword evidence="3" id="KW-1185">Reference proteome</keyword>
<dbReference type="Proteomes" id="UP001160550">
    <property type="component" value="Unassembled WGS sequence"/>
</dbReference>
<feature type="transmembrane region" description="Helical" evidence="1">
    <location>
        <begin position="56"/>
        <end position="73"/>
    </location>
</feature>
<dbReference type="EMBL" id="JARYGX010000003">
    <property type="protein sequence ID" value="MDH7451556.1"/>
    <property type="molecule type" value="Genomic_DNA"/>
</dbReference>
<organism evidence="2 3">
    <name type="scientific">Luteimonas composti</name>
    <dbReference type="NCBI Taxonomy" id="398257"/>
    <lineage>
        <taxon>Bacteria</taxon>
        <taxon>Pseudomonadati</taxon>
        <taxon>Pseudomonadota</taxon>
        <taxon>Gammaproteobacteria</taxon>
        <taxon>Lysobacterales</taxon>
        <taxon>Lysobacteraceae</taxon>
        <taxon>Luteimonas</taxon>
    </lineage>
</organism>
<feature type="transmembrane region" description="Helical" evidence="1">
    <location>
        <begin position="85"/>
        <end position="102"/>
    </location>
</feature>
<reference evidence="2" key="2">
    <citation type="submission" date="2023-04" db="EMBL/GenBank/DDBJ databases">
        <authorList>
            <person name="Sun J.-Q."/>
        </authorList>
    </citation>
    <scope>NUCLEOTIDE SEQUENCE</scope>
    <source>
        <strain evidence="2">CC-YY355</strain>
    </source>
</reference>
<proteinExistence type="predicted"/>
<keyword evidence="1" id="KW-0472">Membrane</keyword>
<name>A0ABT6MLP4_9GAMM</name>